<evidence type="ECO:0000313" key="1">
    <source>
        <dbReference type="EMBL" id="RIY13748.1"/>
    </source>
</evidence>
<accession>A0A418R888</accession>
<gene>
    <name evidence="1" type="ORF">D0T11_01310</name>
</gene>
<dbReference type="Proteomes" id="UP000284250">
    <property type="component" value="Unassembled WGS sequence"/>
</dbReference>
<evidence type="ECO:0000313" key="2">
    <source>
        <dbReference type="Proteomes" id="UP000284250"/>
    </source>
</evidence>
<organism evidence="1 2">
    <name type="scientific">Hymenobacter rubripertinctus</name>
    <dbReference type="NCBI Taxonomy" id="2029981"/>
    <lineage>
        <taxon>Bacteria</taxon>
        <taxon>Pseudomonadati</taxon>
        <taxon>Bacteroidota</taxon>
        <taxon>Cytophagia</taxon>
        <taxon>Cytophagales</taxon>
        <taxon>Hymenobacteraceae</taxon>
        <taxon>Hymenobacter</taxon>
    </lineage>
</organism>
<protein>
    <submittedName>
        <fullName evidence="1">Uncharacterized protein</fullName>
    </submittedName>
</protein>
<sequence>MEWLAPPPPGYAVYRVQWRPAPFGPAAEPYQAVQIVAASRRQAHRQVTTYWAGEASAYECLIDGEPYLPEE</sequence>
<reference evidence="1 2" key="1">
    <citation type="submission" date="2019-01" db="EMBL/GenBank/DDBJ databases">
        <title>Hymenobacter humicola sp. nov., isolated from soils in Antarctica.</title>
        <authorList>
            <person name="Sedlacek I."/>
            <person name="Holochova P."/>
            <person name="Kralova S."/>
            <person name="Pantucek R."/>
            <person name="Stankova E."/>
            <person name="Vrbovska V."/>
            <person name="Kristofova L."/>
            <person name="Svec P."/>
            <person name="Busse H.-J."/>
        </authorList>
    </citation>
    <scope>NUCLEOTIDE SEQUENCE [LARGE SCALE GENOMIC DNA]</scope>
    <source>
        <strain evidence="1 2">CCM 8852</strain>
    </source>
</reference>
<name>A0A418R888_9BACT</name>
<dbReference type="AlphaFoldDB" id="A0A418R888"/>
<keyword evidence="2" id="KW-1185">Reference proteome</keyword>
<dbReference type="EMBL" id="QYCN01000002">
    <property type="protein sequence ID" value="RIY13748.1"/>
    <property type="molecule type" value="Genomic_DNA"/>
</dbReference>
<comment type="caution">
    <text evidence="1">The sequence shown here is derived from an EMBL/GenBank/DDBJ whole genome shotgun (WGS) entry which is preliminary data.</text>
</comment>
<proteinExistence type="predicted"/>